<gene>
    <name evidence="3" type="ORF">AMAG_17727</name>
</gene>
<evidence type="ECO:0000256" key="2">
    <source>
        <dbReference type="SAM" id="SignalP"/>
    </source>
</evidence>
<reference evidence="3 4" key="1">
    <citation type="submission" date="2009-11" db="EMBL/GenBank/DDBJ databases">
        <title>Annotation of Allomyces macrogynus ATCC 38327.</title>
        <authorList>
            <consortium name="The Broad Institute Genome Sequencing Platform"/>
            <person name="Russ C."/>
            <person name="Cuomo C."/>
            <person name="Burger G."/>
            <person name="Gray M.W."/>
            <person name="Holland P.W.H."/>
            <person name="King N."/>
            <person name="Lang F.B.F."/>
            <person name="Roger A.J."/>
            <person name="Ruiz-Trillo I."/>
            <person name="Young S.K."/>
            <person name="Zeng Q."/>
            <person name="Gargeya S."/>
            <person name="Fitzgerald M."/>
            <person name="Haas B."/>
            <person name="Abouelleil A."/>
            <person name="Alvarado L."/>
            <person name="Arachchi H.M."/>
            <person name="Berlin A."/>
            <person name="Chapman S.B."/>
            <person name="Gearin G."/>
            <person name="Goldberg J."/>
            <person name="Griggs A."/>
            <person name="Gujja S."/>
            <person name="Hansen M."/>
            <person name="Heiman D."/>
            <person name="Howarth C."/>
            <person name="Larimer J."/>
            <person name="Lui A."/>
            <person name="MacDonald P.J.P."/>
            <person name="McCowen C."/>
            <person name="Montmayeur A."/>
            <person name="Murphy C."/>
            <person name="Neiman D."/>
            <person name="Pearson M."/>
            <person name="Priest M."/>
            <person name="Roberts A."/>
            <person name="Saif S."/>
            <person name="Shea T."/>
            <person name="Sisk P."/>
            <person name="Stolte C."/>
            <person name="Sykes S."/>
            <person name="Wortman J."/>
            <person name="Nusbaum C."/>
            <person name="Birren B."/>
        </authorList>
    </citation>
    <scope>NUCLEOTIDE SEQUENCE [LARGE SCALE GENOMIC DNA]</scope>
    <source>
        <strain evidence="3 4">ATCC 38327</strain>
    </source>
</reference>
<dbReference type="VEuPathDB" id="FungiDB:AMAG_17727"/>
<feature type="signal peptide" evidence="2">
    <location>
        <begin position="1"/>
        <end position="24"/>
    </location>
</feature>
<reference evidence="4" key="2">
    <citation type="submission" date="2009-11" db="EMBL/GenBank/DDBJ databases">
        <title>The Genome Sequence of Allomyces macrogynus strain ATCC 38327.</title>
        <authorList>
            <consortium name="The Broad Institute Genome Sequencing Platform"/>
            <person name="Russ C."/>
            <person name="Cuomo C."/>
            <person name="Shea T."/>
            <person name="Young S.K."/>
            <person name="Zeng Q."/>
            <person name="Koehrsen M."/>
            <person name="Haas B."/>
            <person name="Borodovsky M."/>
            <person name="Guigo R."/>
            <person name="Alvarado L."/>
            <person name="Berlin A."/>
            <person name="Borenstein D."/>
            <person name="Chen Z."/>
            <person name="Engels R."/>
            <person name="Freedman E."/>
            <person name="Gellesch M."/>
            <person name="Goldberg J."/>
            <person name="Griggs A."/>
            <person name="Gujja S."/>
            <person name="Heiman D."/>
            <person name="Hepburn T."/>
            <person name="Howarth C."/>
            <person name="Jen D."/>
            <person name="Larson L."/>
            <person name="Lewis B."/>
            <person name="Mehta T."/>
            <person name="Park D."/>
            <person name="Pearson M."/>
            <person name="Roberts A."/>
            <person name="Saif S."/>
            <person name="Shenoy N."/>
            <person name="Sisk P."/>
            <person name="Stolte C."/>
            <person name="Sykes S."/>
            <person name="Walk T."/>
            <person name="White J."/>
            <person name="Yandava C."/>
            <person name="Burger G."/>
            <person name="Gray M.W."/>
            <person name="Holland P.W.H."/>
            <person name="King N."/>
            <person name="Lang F.B.F."/>
            <person name="Roger A.J."/>
            <person name="Ruiz-Trillo I."/>
            <person name="Lander E."/>
            <person name="Nusbaum C."/>
        </authorList>
    </citation>
    <scope>NUCLEOTIDE SEQUENCE [LARGE SCALE GENOMIC DNA]</scope>
    <source>
        <strain evidence="4">ATCC 38327</strain>
    </source>
</reference>
<dbReference type="AlphaFoldDB" id="A0A0L0RYB3"/>
<evidence type="ECO:0000256" key="1">
    <source>
        <dbReference type="SAM" id="MobiDB-lite"/>
    </source>
</evidence>
<sequence length="549" mass="59522">MKYPTLLLATAAAALAVVATTVDAQQIVGNVPSTTTSGTANAPHLTVAHAAKPKRKRATKKAKGGIKAWTAEMQAALKKRSGARVNTKVKGGKPIKKSGSKLSAAARKARNARHAKKVKALKQKMSKLPVGHPDRKKLALKLKKLRLKAKKANKKPKTKTAALMSTAAAPGAHKTHLHSSPAGLVPFVDPPFPAAIQHGADGSVRLVRKGLTAGHGVIHKYGFQTAKPLAIPAGTKYVTFLAKIKAQAKKPAQRKPMKMVGKAPPRPGSKAPVCHKSDTAITVFHGGKPLGGLRFPKGSHGSNKYETLRLRVPVSRLSASSAPITLQAAHDHASTTKCMDHSILQLKGFKVQFHDTLPVRKPKTAAAGAKAKFSVSESGYDYASFDDSWDETYDDMWEDNYDDGDFSVSEDAAYEGDDMWEDNYDEGFSVSEDAAYDGDDMWEDNYDDEGFSLEDSYDEDAAADDEYDGGDFSLEDSYDEDAAADDEYDGGDYSVEDSYDEDAVDDEYDGGDYSVEDSYDEDAVDDEYDGSDFSVAEDAWEWPSWWPLK</sequence>
<dbReference type="EMBL" id="GG745328">
    <property type="protein sequence ID" value="KNE55031.1"/>
    <property type="molecule type" value="Genomic_DNA"/>
</dbReference>
<feature type="chain" id="PRO_5005547466" evidence="2">
    <location>
        <begin position="25"/>
        <end position="549"/>
    </location>
</feature>
<keyword evidence="4" id="KW-1185">Reference proteome</keyword>
<organism evidence="3 4">
    <name type="scientific">Allomyces macrogynus (strain ATCC 38327)</name>
    <name type="common">Allomyces javanicus var. macrogynus</name>
    <dbReference type="NCBI Taxonomy" id="578462"/>
    <lineage>
        <taxon>Eukaryota</taxon>
        <taxon>Fungi</taxon>
        <taxon>Fungi incertae sedis</taxon>
        <taxon>Blastocladiomycota</taxon>
        <taxon>Blastocladiomycetes</taxon>
        <taxon>Blastocladiales</taxon>
        <taxon>Blastocladiaceae</taxon>
        <taxon>Allomyces</taxon>
    </lineage>
</organism>
<feature type="compositionally biased region" description="Basic residues" evidence="1">
    <location>
        <begin position="90"/>
        <end position="99"/>
    </location>
</feature>
<name>A0A0L0RYB3_ALLM3</name>
<proteinExistence type="predicted"/>
<feature type="region of interest" description="Disordered" evidence="1">
    <location>
        <begin position="462"/>
        <end position="530"/>
    </location>
</feature>
<feature type="region of interest" description="Disordered" evidence="1">
    <location>
        <begin position="251"/>
        <end position="274"/>
    </location>
</feature>
<dbReference type="Proteomes" id="UP000054350">
    <property type="component" value="Unassembled WGS sequence"/>
</dbReference>
<accession>A0A0L0RYB3</accession>
<protein>
    <submittedName>
        <fullName evidence="3">Uncharacterized protein</fullName>
    </submittedName>
</protein>
<feature type="region of interest" description="Disordered" evidence="1">
    <location>
        <begin position="81"/>
        <end position="103"/>
    </location>
</feature>
<evidence type="ECO:0000313" key="3">
    <source>
        <dbReference type="EMBL" id="KNE55031.1"/>
    </source>
</evidence>
<evidence type="ECO:0000313" key="4">
    <source>
        <dbReference type="Proteomes" id="UP000054350"/>
    </source>
</evidence>
<keyword evidence="2" id="KW-0732">Signal</keyword>